<name>A0ABV4UGU4_9RHOO</name>
<sequence length="746" mass="80368">MLKALLRFVMKALFRVELQGDTAVFSNERTLIVANHESFLDGLLIGLMMPVDAVFVIHSQIAARPFFRFMLRFVPHLTVESTSPLAMKQIVKLVETGQPVVIFPEGRITKTGSLMKVYDGAAFVAARTGATVVPVRIDGAARSYFGRLAGIYPRKLFPKVTMTVLPRRAIPMPDLPSAKERRRRAGELMRHILLDMLVATRPQRTLFEAFLEGRAIFGAQYKLVEDIRLVEESYGSLLKMSLGLSRITGRLSQPGEIVGLLMPNAAPAMGLILALSIGRRVPALLNYTAGADGMRSACVAAGIKTVIASRGFIEKARLTATVAQLAEAGAIRIVYVEDFRAQITSADKLWLLWRMYFPAGAAVPQTPDDPAVVLFTSGSEGKPKGVVHSHNSLLSNVAQIRAVADFTPHDKFMMALPLFHSFGLTCGVLLPLVAGCKVFLYPSPLHYRIIPEIVYDRDCTVLFGTSTFLGNYGKYAHPYDFGRLRYVVAGAEKLSEEVRRLWIEKFGIRILEGYGVTECAPVVAVNVPMACKIGTVGQLLPGIEQVLEPVPGIDNGGALYVKGPNVMKGYLLYDQPGVIQPPAAKGAGWYATGDIVTIDDEGFVTIRGRIKRFAKIAGEMISLEVVEKNAADAAPGFAHAASTRSDAAKGEALVLFTTAPALTREQLLAAAKAAGSTELSVPRIIRHVAAIPLLGSGKTDYVTLKRMAEENAGDEGGKNSGNGESSESGQSTPSDPSARSAATAGA</sequence>
<evidence type="ECO:0000256" key="1">
    <source>
        <dbReference type="ARBA" id="ARBA00006432"/>
    </source>
</evidence>
<dbReference type="EC" id="2.3.1.40" evidence="5"/>
<feature type="domain" description="Phospholipid/glycerol acyltransferase" evidence="4">
    <location>
        <begin position="30"/>
        <end position="140"/>
    </location>
</feature>
<dbReference type="PROSITE" id="PS00455">
    <property type="entry name" value="AMP_BINDING"/>
    <property type="match status" value="1"/>
</dbReference>
<dbReference type="InterPro" id="IPR045851">
    <property type="entry name" value="AMP-bd_C_sf"/>
</dbReference>
<proteinExistence type="inferred from homology"/>
<dbReference type="GO" id="GO:0008779">
    <property type="term" value="F:acyl-[acyl-carrier-protein]-phospholipid O-acyltransferase activity"/>
    <property type="evidence" value="ECO:0007669"/>
    <property type="project" value="UniProtKB-EC"/>
</dbReference>
<feature type="region of interest" description="Disordered" evidence="3">
    <location>
        <begin position="706"/>
        <end position="746"/>
    </location>
</feature>
<keyword evidence="5" id="KW-0012">Acyltransferase</keyword>
<dbReference type="NCBIfam" id="NF005959">
    <property type="entry name" value="PRK08043.1"/>
    <property type="match status" value="1"/>
</dbReference>
<dbReference type="Proteomes" id="UP001574673">
    <property type="component" value="Unassembled WGS sequence"/>
</dbReference>
<dbReference type="InterPro" id="IPR042099">
    <property type="entry name" value="ANL_N_sf"/>
</dbReference>
<dbReference type="EMBL" id="JBEUWX010000003">
    <property type="protein sequence ID" value="MFA9950860.1"/>
    <property type="molecule type" value="Genomic_DNA"/>
</dbReference>
<dbReference type="Gene3D" id="3.30.300.30">
    <property type="match status" value="1"/>
</dbReference>
<dbReference type="RefSeq" id="WP_418891956.1">
    <property type="nucleotide sequence ID" value="NZ_JBEUWX010000003.1"/>
</dbReference>
<dbReference type="SUPFAM" id="SSF69593">
    <property type="entry name" value="Glycerol-3-phosphate (1)-acyltransferase"/>
    <property type="match status" value="1"/>
</dbReference>
<dbReference type="CDD" id="cd07989">
    <property type="entry name" value="LPLAT_AGPAT-like"/>
    <property type="match status" value="1"/>
</dbReference>
<dbReference type="EC" id="6.2.1.47" evidence="5"/>
<organism evidence="5 6">
    <name type="scientific">Dentiradicibacter hellwigii</name>
    <dbReference type="NCBI Taxonomy" id="3149053"/>
    <lineage>
        <taxon>Bacteria</taxon>
        <taxon>Pseudomonadati</taxon>
        <taxon>Pseudomonadota</taxon>
        <taxon>Betaproteobacteria</taxon>
        <taxon>Rhodocyclales</taxon>
        <taxon>Rhodocyclaceae</taxon>
        <taxon>Dentiradicibacter</taxon>
    </lineage>
</organism>
<dbReference type="InterPro" id="IPR000873">
    <property type="entry name" value="AMP-dep_synth/lig_dom"/>
</dbReference>
<dbReference type="SMART" id="SM00563">
    <property type="entry name" value="PlsC"/>
    <property type="match status" value="1"/>
</dbReference>
<dbReference type="InterPro" id="IPR002123">
    <property type="entry name" value="Plipid/glycerol_acylTrfase"/>
</dbReference>
<protein>
    <submittedName>
        <fullName evidence="5">Bifunctional acyl-ACP--phospholipid O-acyltransferase/long-chain-fatty-acid--ACP ligase</fullName>
        <ecNumber evidence="5">2.3.1.40</ecNumber>
        <ecNumber evidence="5">6.2.1.47</ecNumber>
    </submittedName>
</protein>
<gene>
    <name evidence="5" type="primary">aas</name>
    <name evidence="5" type="ORF">ABCS64_11090</name>
</gene>
<dbReference type="PANTHER" id="PTHR43201:SF5">
    <property type="entry name" value="MEDIUM-CHAIN ACYL-COA LIGASE ACSF2, MITOCHONDRIAL"/>
    <property type="match status" value="1"/>
</dbReference>
<accession>A0ABV4UGU4</accession>
<dbReference type="Gene3D" id="3.40.50.12780">
    <property type="entry name" value="N-terminal domain of ligase-like"/>
    <property type="match status" value="1"/>
</dbReference>
<dbReference type="PANTHER" id="PTHR43201">
    <property type="entry name" value="ACYL-COA SYNTHETASE"/>
    <property type="match status" value="1"/>
</dbReference>
<dbReference type="InterPro" id="IPR020845">
    <property type="entry name" value="AMP-binding_CS"/>
</dbReference>
<dbReference type="SUPFAM" id="SSF56801">
    <property type="entry name" value="Acetyl-CoA synthetase-like"/>
    <property type="match status" value="1"/>
</dbReference>
<comment type="similarity">
    <text evidence="1">Belongs to the ATP-dependent AMP-binding enzyme family.</text>
</comment>
<evidence type="ECO:0000259" key="4">
    <source>
        <dbReference type="SMART" id="SM00563"/>
    </source>
</evidence>
<evidence type="ECO:0000256" key="3">
    <source>
        <dbReference type="SAM" id="MobiDB-lite"/>
    </source>
</evidence>
<comment type="caution">
    <text evidence="5">The sequence shown here is derived from an EMBL/GenBank/DDBJ whole genome shotgun (WGS) entry which is preliminary data.</text>
</comment>
<keyword evidence="5" id="KW-0808">Transferase</keyword>
<evidence type="ECO:0000313" key="6">
    <source>
        <dbReference type="Proteomes" id="UP001574673"/>
    </source>
</evidence>
<evidence type="ECO:0000313" key="5">
    <source>
        <dbReference type="EMBL" id="MFA9950860.1"/>
    </source>
</evidence>
<dbReference type="GO" id="GO:0016874">
    <property type="term" value="F:ligase activity"/>
    <property type="evidence" value="ECO:0007669"/>
    <property type="project" value="UniProtKB-KW"/>
</dbReference>
<keyword evidence="2 5" id="KW-0436">Ligase</keyword>
<reference evidence="6" key="1">
    <citation type="submission" date="2024-06" db="EMBL/GenBank/DDBJ databases">
        <title>Radixoralia hellwigii gen. nov., sp nov., isolated from a root canal in the human oral cavity.</title>
        <authorList>
            <person name="Bartsch S."/>
            <person name="Wittmer A."/>
            <person name="Schulz A.-K."/>
            <person name="Neumann-Schaal M."/>
            <person name="Wolf J."/>
            <person name="Gronow S."/>
            <person name="Tennert C."/>
            <person name="Haecker G."/>
            <person name="Cieplik F."/>
            <person name="Al-Ahmad A."/>
        </authorList>
    </citation>
    <scope>NUCLEOTIDE SEQUENCE [LARGE SCALE GENOMIC DNA]</scope>
    <source>
        <strain evidence="6">Wk13</strain>
    </source>
</reference>
<dbReference type="Pfam" id="PF01553">
    <property type="entry name" value="Acyltransferase"/>
    <property type="match status" value="1"/>
</dbReference>
<dbReference type="Pfam" id="PF00501">
    <property type="entry name" value="AMP-binding"/>
    <property type="match status" value="1"/>
</dbReference>
<evidence type="ECO:0000256" key="2">
    <source>
        <dbReference type="ARBA" id="ARBA00022598"/>
    </source>
</evidence>
<feature type="compositionally biased region" description="Low complexity" evidence="3">
    <location>
        <begin position="721"/>
        <end position="731"/>
    </location>
</feature>
<keyword evidence="6" id="KW-1185">Reference proteome</keyword>